<reference evidence="1" key="1">
    <citation type="journal article" date="2021" name="New Phytol.">
        <title>Evolutionary innovations through gain and loss of genes in the ectomycorrhizal Boletales.</title>
        <authorList>
            <person name="Wu G."/>
            <person name="Miyauchi S."/>
            <person name="Morin E."/>
            <person name="Kuo A."/>
            <person name="Drula E."/>
            <person name="Varga T."/>
            <person name="Kohler A."/>
            <person name="Feng B."/>
            <person name="Cao Y."/>
            <person name="Lipzen A."/>
            <person name="Daum C."/>
            <person name="Hundley H."/>
            <person name="Pangilinan J."/>
            <person name="Johnson J."/>
            <person name="Barry K."/>
            <person name="LaButti K."/>
            <person name="Ng V."/>
            <person name="Ahrendt S."/>
            <person name="Min B."/>
            <person name="Choi I.G."/>
            <person name="Park H."/>
            <person name="Plett J.M."/>
            <person name="Magnuson J."/>
            <person name="Spatafora J.W."/>
            <person name="Nagy L.G."/>
            <person name="Henrissat B."/>
            <person name="Grigoriev I.V."/>
            <person name="Yang Z.L."/>
            <person name="Xu J."/>
            <person name="Martin F.M."/>
        </authorList>
    </citation>
    <scope>NUCLEOTIDE SEQUENCE</scope>
    <source>
        <strain evidence="1">KUC20120723A-06</strain>
    </source>
</reference>
<organism evidence="1 2">
    <name type="scientific">Leucogyrophana mollusca</name>
    <dbReference type="NCBI Taxonomy" id="85980"/>
    <lineage>
        <taxon>Eukaryota</taxon>
        <taxon>Fungi</taxon>
        <taxon>Dikarya</taxon>
        <taxon>Basidiomycota</taxon>
        <taxon>Agaricomycotina</taxon>
        <taxon>Agaricomycetes</taxon>
        <taxon>Agaricomycetidae</taxon>
        <taxon>Boletales</taxon>
        <taxon>Boletales incertae sedis</taxon>
        <taxon>Leucogyrophana</taxon>
    </lineage>
</organism>
<evidence type="ECO:0000313" key="2">
    <source>
        <dbReference type="Proteomes" id="UP000790709"/>
    </source>
</evidence>
<keyword evidence="2" id="KW-1185">Reference proteome</keyword>
<sequence>MDPEEDNQTLKNLAVVAPPDSTGIEIIVVGCGYGGLACAIECKRKGHKVTILEKIPEFKVLGELLCHQNNAGVISLGPNAGRVLQRWGIHDRIWPICRHVNTLILHNYRGEIVREQPLPLPLWGAYGYDGHRAEMHQVIYDYAVSIGVDIRFDHGVEAYYEDEANGKAGVIVKGTKFEADLVVAADGVKSQARHYILGYDDKPRASGYAIFRAWFDAKEQGVDQDPLTDYLCKDGDSFYGWIGRDVHFLASSTRGGTEISWVITRKNDFEISDSWSFPGKMEDVLAVVDGWDPRCAAILSKAPSCIDWKLIIHDPLPTWISKTTRVVLIGDAAHPFLPTSQQGGSQAIEDGVTLAAVLQLAGKDNVPLAVRSWEKIRYQRVRKSQLMGEEVRNKWHQSKPEDRGESLDMPRPEWLFAFDAEAHAYTVYDAVARDIQENGYQLPTLPV</sequence>
<evidence type="ECO:0000313" key="1">
    <source>
        <dbReference type="EMBL" id="KAH7929061.1"/>
    </source>
</evidence>
<name>A0ACB8BSY7_9AGAM</name>
<dbReference type="Proteomes" id="UP000790709">
    <property type="component" value="Unassembled WGS sequence"/>
</dbReference>
<protein>
    <submittedName>
        <fullName evidence="1">FAD/NAD(P)-binding domain-containing protein</fullName>
    </submittedName>
</protein>
<accession>A0ACB8BSY7</accession>
<comment type="caution">
    <text evidence="1">The sequence shown here is derived from an EMBL/GenBank/DDBJ whole genome shotgun (WGS) entry which is preliminary data.</text>
</comment>
<proteinExistence type="predicted"/>
<gene>
    <name evidence="1" type="ORF">BV22DRAFT_1057599</name>
</gene>
<dbReference type="EMBL" id="MU266345">
    <property type="protein sequence ID" value="KAH7929061.1"/>
    <property type="molecule type" value="Genomic_DNA"/>
</dbReference>